<comment type="caution">
    <text evidence="7">The sequence shown here is derived from an EMBL/GenBank/DDBJ whole genome shotgun (WGS) entry which is preliminary data.</text>
</comment>
<protein>
    <submittedName>
        <fullName evidence="7">NnrU family protein</fullName>
    </submittedName>
</protein>
<evidence type="ECO:0000313" key="8">
    <source>
        <dbReference type="Proteomes" id="UP001196068"/>
    </source>
</evidence>
<feature type="domain" description="NnrU" evidence="6">
    <location>
        <begin position="4"/>
        <end position="218"/>
    </location>
</feature>
<feature type="transmembrane region" description="Helical" evidence="5">
    <location>
        <begin position="110"/>
        <end position="129"/>
    </location>
</feature>
<keyword evidence="4 5" id="KW-0472">Membrane</keyword>
<evidence type="ECO:0000256" key="2">
    <source>
        <dbReference type="ARBA" id="ARBA00022692"/>
    </source>
</evidence>
<dbReference type="Pfam" id="PF07298">
    <property type="entry name" value="NnrU"/>
    <property type="match status" value="1"/>
</dbReference>
<proteinExistence type="predicted"/>
<evidence type="ECO:0000259" key="6">
    <source>
        <dbReference type="Pfam" id="PF07298"/>
    </source>
</evidence>
<name>A0AAF1JVX1_9PROT</name>
<keyword evidence="8" id="KW-1185">Reference proteome</keyword>
<evidence type="ECO:0000256" key="1">
    <source>
        <dbReference type="ARBA" id="ARBA00004141"/>
    </source>
</evidence>
<feature type="transmembrane region" description="Helical" evidence="5">
    <location>
        <begin position="192"/>
        <end position="214"/>
    </location>
</feature>
<dbReference type="RefSeq" id="WP_211873697.1">
    <property type="nucleotide sequence ID" value="NZ_JAAEDH010000006.1"/>
</dbReference>
<organism evidence="7 8">
    <name type="scientific">Plastoroseomonas arctica</name>
    <dbReference type="NCBI Taxonomy" id="1509237"/>
    <lineage>
        <taxon>Bacteria</taxon>
        <taxon>Pseudomonadati</taxon>
        <taxon>Pseudomonadota</taxon>
        <taxon>Alphaproteobacteria</taxon>
        <taxon>Acetobacterales</taxon>
        <taxon>Acetobacteraceae</taxon>
        <taxon>Plastoroseomonas</taxon>
    </lineage>
</organism>
<dbReference type="EMBL" id="JAAEDH010000006">
    <property type="protein sequence ID" value="MBR0654880.1"/>
    <property type="molecule type" value="Genomic_DNA"/>
</dbReference>
<dbReference type="AlphaFoldDB" id="A0AAF1JVX1"/>
<evidence type="ECO:0000256" key="4">
    <source>
        <dbReference type="ARBA" id="ARBA00023136"/>
    </source>
</evidence>
<evidence type="ECO:0000256" key="5">
    <source>
        <dbReference type="SAM" id="Phobius"/>
    </source>
</evidence>
<feature type="transmembrane region" description="Helical" evidence="5">
    <location>
        <begin position="136"/>
        <end position="153"/>
    </location>
</feature>
<keyword evidence="2 5" id="KW-0812">Transmembrane</keyword>
<dbReference type="Proteomes" id="UP001196068">
    <property type="component" value="Unassembled WGS sequence"/>
</dbReference>
<reference evidence="7" key="2">
    <citation type="journal article" date="2021" name="Syst. Appl. Microbiol.">
        <title>Roseomonas hellenica sp. nov., isolated from roots of wild-growing Alkanna tinctoria.</title>
        <authorList>
            <person name="Rat A."/>
            <person name="Naranjo H.D."/>
            <person name="Lebbe L."/>
            <person name="Cnockaert M."/>
            <person name="Krigas N."/>
            <person name="Grigoriadou K."/>
            <person name="Maloupa E."/>
            <person name="Willems A."/>
        </authorList>
    </citation>
    <scope>NUCLEOTIDE SEQUENCE</scope>
    <source>
        <strain evidence="7">LMG 28251</strain>
    </source>
</reference>
<comment type="subcellular location">
    <subcellularLocation>
        <location evidence="1">Membrane</location>
        <topology evidence="1">Multi-pass membrane protein</topology>
    </subcellularLocation>
</comment>
<sequence length="221" mass="22803">MLLLVLAGLLWVAVHVGIAGTGLRGVLVARIGENGFRIAFSLGSVVAIALLVSAWKASPAVALWTTPGALKWLALVLMLPAFILFAGSLATKNPTAMGGEGAAPRGMIRITRHPMLWSFAIWAILHALVNGTQSGLVFFGAFAVTALAGMPSIDAKLAARNPAGFAALRAQTSILPGGAIAAGRNHVVPTELVLPVAIGTVAWIAMLLAHRWVIGVSPFPA</sequence>
<accession>A0AAF1JVX1</accession>
<reference evidence="7" key="1">
    <citation type="submission" date="2020-01" db="EMBL/GenBank/DDBJ databases">
        <authorList>
            <person name="Rat A."/>
        </authorList>
    </citation>
    <scope>NUCLEOTIDE SEQUENCE</scope>
    <source>
        <strain evidence="7">LMG 28251</strain>
    </source>
</reference>
<evidence type="ECO:0000256" key="3">
    <source>
        <dbReference type="ARBA" id="ARBA00022989"/>
    </source>
</evidence>
<evidence type="ECO:0000313" key="7">
    <source>
        <dbReference type="EMBL" id="MBR0654880.1"/>
    </source>
</evidence>
<feature type="transmembrane region" description="Helical" evidence="5">
    <location>
        <begin position="35"/>
        <end position="57"/>
    </location>
</feature>
<feature type="transmembrane region" description="Helical" evidence="5">
    <location>
        <begin position="69"/>
        <end position="90"/>
    </location>
</feature>
<keyword evidence="3 5" id="KW-1133">Transmembrane helix</keyword>
<dbReference type="InterPro" id="IPR009915">
    <property type="entry name" value="NnrU_dom"/>
</dbReference>
<dbReference type="GO" id="GO:0016020">
    <property type="term" value="C:membrane"/>
    <property type="evidence" value="ECO:0007669"/>
    <property type="project" value="UniProtKB-SubCell"/>
</dbReference>
<gene>
    <name evidence="7" type="ORF">GXW79_07300</name>
</gene>